<feature type="region of interest" description="Disordered" evidence="1">
    <location>
        <begin position="74"/>
        <end position="94"/>
    </location>
</feature>
<evidence type="ECO:0000256" key="1">
    <source>
        <dbReference type="SAM" id="MobiDB-lite"/>
    </source>
</evidence>
<dbReference type="PANTHER" id="PTHR38167:SF1">
    <property type="entry name" value="C2H2-TYPE DOMAIN-CONTAINING PROTEIN"/>
    <property type="match status" value="1"/>
</dbReference>
<sequence length="221" mass="25338">MLPTHHDTLLKAHTFNAIDSATPERLRDMLYQICHQSRETLRHVAEELLLRRWEAEELNESKGFADESDVEAIEGGEMSDDSDESGFHSESDCDRKIGNGRKRKRPLFSNKQRFDICVQCEEEFDVYEQSQGRGNQECSWHDGILVINDASLIWADWDDRILGEQNTEENRHDYPEGFFWTCCALNGEAEGCQTGGHRPDTAKRRKAWSTAPGGDLVFDDL</sequence>
<protein>
    <submittedName>
        <fullName evidence="2">Uncharacterized protein</fullName>
    </submittedName>
</protein>
<dbReference type="EMBL" id="MCFA01000026">
    <property type="protein sequence ID" value="ORY15298.1"/>
    <property type="molecule type" value="Genomic_DNA"/>
</dbReference>
<feature type="compositionally biased region" description="Acidic residues" evidence="1">
    <location>
        <begin position="74"/>
        <end position="84"/>
    </location>
</feature>
<dbReference type="PANTHER" id="PTHR38167">
    <property type="entry name" value="C2H2-TYPE DOMAIN-CONTAINING PROTEIN"/>
    <property type="match status" value="1"/>
</dbReference>
<dbReference type="OrthoDB" id="5422613at2759"/>
<gene>
    <name evidence="2" type="ORF">BCR34DRAFT_478131</name>
</gene>
<dbReference type="STRING" id="1231657.A0A1Y1ZYK4"/>
<organism evidence="2 3">
    <name type="scientific">Clohesyomyces aquaticus</name>
    <dbReference type="NCBI Taxonomy" id="1231657"/>
    <lineage>
        <taxon>Eukaryota</taxon>
        <taxon>Fungi</taxon>
        <taxon>Dikarya</taxon>
        <taxon>Ascomycota</taxon>
        <taxon>Pezizomycotina</taxon>
        <taxon>Dothideomycetes</taxon>
        <taxon>Pleosporomycetidae</taxon>
        <taxon>Pleosporales</taxon>
        <taxon>Lindgomycetaceae</taxon>
        <taxon>Clohesyomyces</taxon>
    </lineage>
</organism>
<evidence type="ECO:0000313" key="3">
    <source>
        <dbReference type="Proteomes" id="UP000193144"/>
    </source>
</evidence>
<comment type="caution">
    <text evidence="2">The sequence shown here is derived from an EMBL/GenBank/DDBJ whole genome shotgun (WGS) entry which is preliminary data.</text>
</comment>
<name>A0A1Y1ZYK4_9PLEO</name>
<dbReference type="Proteomes" id="UP000193144">
    <property type="component" value="Unassembled WGS sequence"/>
</dbReference>
<feature type="compositionally biased region" description="Basic and acidic residues" evidence="1">
    <location>
        <begin position="85"/>
        <end position="94"/>
    </location>
</feature>
<dbReference type="AlphaFoldDB" id="A0A1Y1ZYK4"/>
<accession>A0A1Y1ZYK4</accession>
<evidence type="ECO:0000313" key="2">
    <source>
        <dbReference type="EMBL" id="ORY15298.1"/>
    </source>
</evidence>
<keyword evidence="3" id="KW-1185">Reference proteome</keyword>
<reference evidence="2 3" key="1">
    <citation type="submission" date="2016-07" db="EMBL/GenBank/DDBJ databases">
        <title>Pervasive Adenine N6-methylation of Active Genes in Fungi.</title>
        <authorList>
            <consortium name="DOE Joint Genome Institute"/>
            <person name="Mondo S.J."/>
            <person name="Dannebaum R.O."/>
            <person name="Kuo R.C."/>
            <person name="Labutti K."/>
            <person name="Haridas S."/>
            <person name="Kuo A."/>
            <person name="Salamov A."/>
            <person name="Ahrendt S.R."/>
            <person name="Lipzen A."/>
            <person name="Sullivan W."/>
            <person name="Andreopoulos W.B."/>
            <person name="Clum A."/>
            <person name="Lindquist E."/>
            <person name="Daum C."/>
            <person name="Ramamoorthy G.K."/>
            <person name="Gryganskyi A."/>
            <person name="Culley D."/>
            <person name="Magnuson J.K."/>
            <person name="James T.Y."/>
            <person name="O'Malley M.A."/>
            <person name="Stajich J.E."/>
            <person name="Spatafora J.W."/>
            <person name="Visel A."/>
            <person name="Grigoriev I.V."/>
        </authorList>
    </citation>
    <scope>NUCLEOTIDE SEQUENCE [LARGE SCALE GENOMIC DNA]</scope>
    <source>
        <strain evidence="2 3">CBS 115471</strain>
    </source>
</reference>
<proteinExistence type="predicted"/>